<protein>
    <submittedName>
        <fullName evidence="1">Uncharacterized protein</fullName>
    </submittedName>
</protein>
<dbReference type="KEGG" id="camu:CA2015_1211"/>
<evidence type="ECO:0000313" key="1">
    <source>
        <dbReference type="EMBL" id="AKP50660.1"/>
    </source>
</evidence>
<dbReference type="Proteomes" id="UP000036520">
    <property type="component" value="Chromosome"/>
</dbReference>
<dbReference type="STRING" id="320787.CA2015_1211"/>
<accession>A0A0H4PC01</accession>
<gene>
    <name evidence="1" type="ORF">CA2015_1211</name>
</gene>
<sequence length="96" mass="10811">MEIFFFRNSFNVVPDATEPAFAGDTSIVKVLVNDKLIEQQASVSNVIDSTLVPFTDDYVVLRSDRYRDIDPEAPPGIYTITYNIFEVGNASTRNMQ</sequence>
<proteinExistence type="predicted"/>
<dbReference type="EMBL" id="CP012040">
    <property type="protein sequence ID" value="AKP50660.1"/>
    <property type="molecule type" value="Genomic_DNA"/>
</dbReference>
<dbReference type="RefSeq" id="WP_157470342.1">
    <property type="nucleotide sequence ID" value="NZ_CAXBGM010000115.1"/>
</dbReference>
<name>A0A0H4PC01_9BACT</name>
<evidence type="ECO:0000313" key="2">
    <source>
        <dbReference type="Proteomes" id="UP000036520"/>
    </source>
</evidence>
<organism evidence="1 2">
    <name type="scientific">Cyclobacterium amurskyense</name>
    <dbReference type="NCBI Taxonomy" id="320787"/>
    <lineage>
        <taxon>Bacteria</taxon>
        <taxon>Pseudomonadati</taxon>
        <taxon>Bacteroidota</taxon>
        <taxon>Cytophagia</taxon>
        <taxon>Cytophagales</taxon>
        <taxon>Cyclobacteriaceae</taxon>
        <taxon>Cyclobacterium</taxon>
    </lineage>
</organism>
<dbReference type="AlphaFoldDB" id="A0A0H4PC01"/>
<keyword evidence="2" id="KW-1185">Reference proteome</keyword>
<dbReference type="OrthoDB" id="599464at2"/>
<reference evidence="1 2" key="1">
    <citation type="submission" date="2015-07" db="EMBL/GenBank/DDBJ databases">
        <authorList>
            <person name="Kim K.M."/>
        </authorList>
    </citation>
    <scope>NUCLEOTIDE SEQUENCE [LARGE SCALE GENOMIC DNA]</scope>
    <source>
        <strain evidence="1 2">KCTC 12363</strain>
    </source>
</reference>